<comment type="caution">
    <text evidence="3">The sequence shown here is derived from an EMBL/GenBank/DDBJ whole genome shotgun (WGS) entry which is preliminary data.</text>
</comment>
<dbReference type="Proteomes" id="UP000234329">
    <property type="component" value="Unassembled WGS sequence"/>
</dbReference>
<evidence type="ECO:0000313" key="4">
    <source>
        <dbReference type="Proteomes" id="UP000234329"/>
    </source>
</evidence>
<feature type="region of interest" description="Disordered" evidence="1">
    <location>
        <begin position="82"/>
        <end position="107"/>
    </location>
</feature>
<organism evidence="3 4">
    <name type="scientific">Acidithiobacillus marinus</name>
    <dbReference type="NCBI Taxonomy" id="187490"/>
    <lineage>
        <taxon>Bacteria</taxon>
        <taxon>Pseudomonadati</taxon>
        <taxon>Pseudomonadota</taxon>
        <taxon>Acidithiobacillia</taxon>
        <taxon>Acidithiobacillales</taxon>
        <taxon>Acidithiobacillaceae</taxon>
        <taxon>Acidithiobacillus</taxon>
    </lineage>
</organism>
<dbReference type="AlphaFoldDB" id="A0A2I1DIP2"/>
<keyword evidence="2" id="KW-0472">Membrane</keyword>
<proteinExistence type="predicted"/>
<protein>
    <submittedName>
        <fullName evidence="3">Uncharacterized protein</fullName>
    </submittedName>
</protein>
<feature type="transmembrane region" description="Helical" evidence="2">
    <location>
        <begin position="36"/>
        <end position="53"/>
    </location>
</feature>
<reference evidence="3 4" key="1">
    <citation type="submission" date="2017-03" db="EMBL/GenBank/DDBJ databases">
        <title>Draft genime sequence of the acidophilic sulfur-oxidizing bacterium Acidithiobacillus sp. SH, isolated from seawater.</title>
        <authorList>
            <person name="Sharmin S."/>
            <person name="Tokuhisa M."/>
            <person name="Kanao T."/>
            <person name="Kamimura K."/>
        </authorList>
    </citation>
    <scope>NUCLEOTIDE SEQUENCE [LARGE SCALE GENOMIC DNA]</scope>
    <source>
        <strain evidence="3 4">SH</strain>
    </source>
</reference>
<evidence type="ECO:0000256" key="1">
    <source>
        <dbReference type="SAM" id="MobiDB-lite"/>
    </source>
</evidence>
<keyword evidence="2" id="KW-1133">Transmembrane helix</keyword>
<accession>A0A2I1DIP2</accession>
<gene>
    <name evidence="3" type="ORF">B1757_13490</name>
</gene>
<evidence type="ECO:0000313" key="3">
    <source>
        <dbReference type="EMBL" id="PKY09736.1"/>
    </source>
</evidence>
<feature type="compositionally biased region" description="Basic residues" evidence="1">
    <location>
        <begin position="84"/>
        <end position="107"/>
    </location>
</feature>
<keyword evidence="2" id="KW-0812">Transmembrane</keyword>
<sequence length="107" mass="12023">MKKIIHFLKAELKKSRYIFFMLLVTMTYNIQQINSIGWGGWVLYATIAVFAFVSNNLAGGITLEEVKALSDLVKNVTNALKPALPKKRRKSTKPKGRKARKSKGAVK</sequence>
<name>A0A2I1DIP2_9PROT</name>
<feature type="transmembrane region" description="Helical" evidence="2">
    <location>
        <begin position="12"/>
        <end position="30"/>
    </location>
</feature>
<dbReference type="RefSeq" id="WP_101538825.1">
    <property type="nucleotide sequence ID" value="NZ_MXAV01000052.1"/>
</dbReference>
<dbReference type="OrthoDB" id="10007274at2"/>
<keyword evidence="4" id="KW-1185">Reference proteome</keyword>
<dbReference type="InParanoid" id="A0A2I1DIP2"/>
<evidence type="ECO:0000256" key="2">
    <source>
        <dbReference type="SAM" id="Phobius"/>
    </source>
</evidence>
<dbReference type="EMBL" id="MXAV01000052">
    <property type="protein sequence ID" value="PKY09736.1"/>
    <property type="molecule type" value="Genomic_DNA"/>
</dbReference>